<feature type="transmembrane region" description="Helical" evidence="1">
    <location>
        <begin position="85"/>
        <end position="109"/>
    </location>
</feature>
<keyword evidence="1" id="KW-1133">Transmembrane helix</keyword>
<dbReference type="Proteomes" id="UP000001542">
    <property type="component" value="Unassembled WGS sequence"/>
</dbReference>
<protein>
    <recommendedName>
        <fullName evidence="4">Transmembrane protein</fullName>
    </recommendedName>
</protein>
<dbReference type="RefSeq" id="XP_001321641.1">
    <property type="nucleotide sequence ID" value="XM_001321606.1"/>
</dbReference>
<dbReference type="InParanoid" id="A2ED63"/>
<accession>A2ED63</accession>
<sequence>MGEKQEKLELIDESEIQQASQSMLGDDARVEADIVSPELTEMERKKQKRITILCAIASVLIPLLGFVFFIYYWKKNKFRAWLCFGLAWIPTLAVIIFILWFFGVFLFWLGRT</sequence>
<dbReference type="VEuPathDB" id="TrichDB:TVAGG3_0425080"/>
<organism evidence="2 3">
    <name type="scientific">Trichomonas vaginalis (strain ATCC PRA-98 / G3)</name>
    <dbReference type="NCBI Taxonomy" id="412133"/>
    <lineage>
        <taxon>Eukaryota</taxon>
        <taxon>Metamonada</taxon>
        <taxon>Parabasalia</taxon>
        <taxon>Trichomonadida</taxon>
        <taxon>Trichomonadidae</taxon>
        <taxon>Trichomonas</taxon>
    </lineage>
</organism>
<reference evidence="2" key="1">
    <citation type="submission" date="2006-10" db="EMBL/GenBank/DDBJ databases">
        <authorList>
            <person name="Amadeo P."/>
            <person name="Zhao Q."/>
            <person name="Wortman J."/>
            <person name="Fraser-Liggett C."/>
            <person name="Carlton J."/>
        </authorList>
    </citation>
    <scope>NUCLEOTIDE SEQUENCE</scope>
    <source>
        <strain evidence="2">G3</strain>
    </source>
</reference>
<name>A2ED63_TRIV3</name>
<feature type="transmembrane region" description="Helical" evidence="1">
    <location>
        <begin position="50"/>
        <end position="73"/>
    </location>
</feature>
<dbReference type="VEuPathDB" id="TrichDB:TVAG_420400"/>
<proteinExistence type="predicted"/>
<reference evidence="2" key="2">
    <citation type="journal article" date="2007" name="Science">
        <title>Draft genome sequence of the sexually transmitted pathogen Trichomonas vaginalis.</title>
        <authorList>
            <person name="Carlton J.M."/>
            <person name="Hirt R.P."/>
            <person name="Silva J.C."/>
            <person name="Delcher A.L."/>
            <person name="Schatz M."/>
            <person name="Zhao Q."/>
            <person name="Wortman J.R."/>
            <person name="Bidwell S.L."/>
            <person name="Alsmark U.C.M."/>
            <person name="Besteiro S."/>
            <person name="Sicheritz-Ponten T."/>
            <person name="Noel C.J."/>
            <person name="Dacks J.B."/>
            <person name="Foster P.G."/>
            <person name="Simillion C."/>
            <person name="Van de Peer Y."/>
            <person name="Miranda-Saavedra D."/>
            <person name="Barton G.J."/>
            <person name="Westrop G.D."/>
            <person name="Mueller S."/>
            <person name="Dessi D."/>
            <person name="Fiori P.L."/>
            <person name="Ren Q."/>
            <person name="Paulsen I."/>
            <person name="Zhang H."/>
            <person name="Bastida-Corcuera F.D."/>
            <person name="Simoes-Barbosa A."/>
            <person name="Brown M.T."/>
            <person name="Hayes R.D."/>
            <person name="Mukherjee M."/>
            <person name="Okumura C.Y."/>
            <person name="Schneider R."/>
            <person name="Smith A.J."/>
            <person name="Vanacova S."/>
            <person name="Villalvazo M."/>
            <person name="Haas B.J."/>
            <person name="Pertea M."/>
            <person name="Feldblyum T.V."/>
            <person name="Utterback T.R."/>
            <person name="Shu C.L."/>
            <person name="Osoegawa K."/>
            <person name="de Jong P.J."/>
            <person name="Hrdy I."/>
            <person name="Horvathova L."/>
            <person name="Zubacova Z."/>
            <person name="Dolezal P."/>
            <person name="Malik S.B."/>
            <person name="Logsdon J.M. Jr."/>
            <person name="Henze K."/>
            <person name="Gupta A."/>
            <person name="Wang C.C."/>
            <person name="Dunne R.L."/>
            <person name="Upcroft J.A."/>
            <person name="Upcroft P."/>
            <person name="White O."/>
            <person name="Salzberg S.L."/>
            <person name="Tang P."/>
            <person name="Chiu C.-H."/>
            <person name="Lee Y.-S."/>
            <person name="Embley T.M."/>
            <person name="Coombs G.H."/>
            <person name="Mottram J.C."/>
            <person name="Tachezy J."/>
            <person name="Fraser-Liggett C.M."/>
            <person name="Johnson P.J."/>
        </authorList>
    </citation>
    <scope>NUCLEOTIDE SEQUENCE [LARGE SCALE GENOMIC DNA]</scope>
    <source>
        <strain evidence="2">G3</strain>
    </source>
</reference>
<evidence type="ECO:0000256" key="1">
    <source>
        <dbReference type="SAM" id="Phobius"/>
    </source>
</evidence>
<keyword evidence="1" id="KW-0472">Membrane</keyword>
<evidence type="ECO:0000313" key="2">
    <source>
        <dbReference type="EMBL" id="EAY09418.1"/>
    </source>
</evidence>
<keyword evidence="3" id="KW-1185">Reference proteome</keyword>
<dbReference type="SMR" id="A2ED63"/>
<dbReference type="EMBL" id="DS113358">
    <property type="protein sequence ID" value="EAY09418.1"/>
    <property type="molecule type" value="Genomic_DNA"/>
</dbReference>
<evidence type="ECO:0008006" key="4">
    <source>
        <dbReference type="Google" id="ProtNLM"/>
    </source>
</evidence>
<keyword evidence="1" id="KW-0812">Transmembrane</keyword>
<dbReference type="KEGG" id="tva:4767337"/>
<dbReference type="AlphaFoldDB" id="A2ED63"/>
<gene>
    <name evidence="2" type="ORF">TVAG_420400</name>
</gene>
<evidence type="ECO:0000313" key="3">
    <source>
        <dbReference type="Proteomes" id="UP000001542"/>
    </source>
</evidence>